<accession>A0ABM7WX42</accession>
<reference evidence="4" key="1">
    <citation type="journal article" date="2022" name="Int. J. Syst. Evol. Microbiol.">
        <title>Anaeromyxobacter oryzae sp. nov., Anaeromyxobacter diazotrophicus sp. nov. and Anaeromyxobacter paludicola sp. nov., isolated from paddy soils.</title>
        <authorList>
            <person name="Itoh H."/>
            <person name="Xu Z."/>
            <person name="Mise K."/>
            <person name="Masuda Y."/>
            <person name="Ushijima N."/>
            <person name="Hayakawa C."/>
            <person name="Shiratori Y."/>
            <person name="Senoo K."/>
        </authorList>
    </citation>
    <scope>NUCLEOTIDE SEQUENCE [LARGE SCALE GENOMIC DNA]</scope>
    <source>
        <strain evidence="4">Red232</strain>
    </source>
</reference>
<dbReference type="RefSeq" id="WP_248352454.1">
    <property type="nucleotide sequence ID" value="NZ_AP025591.1"/>
</dbReference>
<dbReference type="EMBL" id="AP025591">
    <property type="protein sequence ID" value="BDG04080.1"/>
    <property type="molecule type" value="Genomic_DNA"/>
</dbReference>
<evidence type="ECO:0000313" key="4">
    <source>
        <dbReference type="Proteomes" id="UP001162891"/>
    </source>
</evidence>
<organism evidence="3 4">
    <name type="scientific">Anaeromyxobacter oryzae</name>
    <dbReference type="NCBI Taxonomy" id="2918170"/>
    <lineage>
        <taxon>Bacteria</taxon>
        <taxon>Pseudomonadati</taxon>
        <taxon>Myxococcota</taxon>
        <taxon>Myxococcia</taxon>
        <taxon>Myxococcales</taxon>
        <taxon>Cystobacterineae</taxon>
        <taxon>Anaeromyxobacteraceae</taxon>
        <taxon>Anaeromyxobacter</taxon>
    </lineage>
</organism>
<gene>
    <name evidence="3" type="ORF">AMOR_30760</name>
</gene>
<dbReference type="InterPro" id="IPR002625">
    <property type="entry name" value="Smr_dom"/>
</dbReference>
<feature type="region of interest" description="Disordered" evidence="1">
    <location>
        <begin position="1"/>
        <end position="79"/>
    </location>
</feature>
<keyword evidence="4" id="KW-1185">Reference proteome</keyword>
<name>A0ABM7WX42_9BACT</name>
<evidence type="ECO:0000259" key="2">
    <source>
        <dbReference type="PROSITE" id="PS50828"/>
    </source>
</evidence>
<dbReference type="PROSITE" id="PS50828">
    <property type="entry name" value="SMR"/>
    <property type="match status" value="1"/>
</dbReference>
<dbReference type="SMART" id="SM00463">
    <property type="entry name" value="SMR"/>
    <property type="match status" value="1"/>
</dbReference>
<sequence>MAKKPFNNPFEKLKALAREQAAPPRRVSPPAPPPPPPAPPEATEDELWARATSGVRKVERGADTVPPPPPPAPNGTFYHPDLEAIDALRALVSGDAPFDLSDSDEFIEGRVAGMDAGVVRKLRRGDFAVQGHIDLHGMTREEAKGAVEVFLRASRQAGKRCVLVVHGRGLHSKDQLPILKDSLRTWLATARFARHVLAFATARPVDGGAGALYVLLRRAGR</sequence>
<dbReference type="Gene3D" id="3.30.1370.110">
    <property type="match status" value="1"/>
</dbReference>
<dbReference type="PANTHER" id="PTHR35562">
    <property type="entry name" value="DNA ENDONUCLEASE SMRA-RELATED"/>
    <property type="match status" value="1"/>
</dbReference>
<protein>
    <recommendedName>
        <fullName evidence="2">Smr domain-containing protein</fullName>
    </recommendedName>
</protein>
<dbReference type="SUPFAM" id="SSF160443">
    <property type="entry name" value="SMR domain-like"/>
    <property type="match status" value="1"/>
</dbReference>
<feature type="compositionally biased region" description="Pro residues" evidence="1">
    <location>
        <begin position="26"/>
        <end position="40"/>
    </location>
</feature>
<evidence type="ECO:0000313" key="3">
    <source>
        <dbReference type="EMBL" id="BDG04080.1"/>
    </source>
</evidence>
<dbReference type="InterPro" id="IPR036063">
    <property type="entry name" value="Smr_dom_sf"/>
</dbReference>
<evidence type="ECO:0000256" key="1">
    <source>
        <dbReference type="SAM" id="MobiDB-lite"/>
    </source>
</evidence>
<feature type="domain" description="Smr" evidence="2">
    <location>
        <begin position="133"/>
        <end position="217"/>
    </location>
</feature>
<dbReference type="Pfam" id="PF01713">
    <property type="entry name" value="Smr"/>
    <property type="match status" value="1"/>
</dbReference>
<proteinExistence type="predicted"/>
<dbReference type="Proteomes" id="UP001162891">
    <property type="component" value="Chromosome"/>
</dbReference>
<dbReference type="PANTHER" id="PTHR35562:SF2">
    <property type="entry name" value="DNA ENDONUCLEASE SMRA-RELATED"/>
    <property type="match status" value="1"/>
</dbReference>